<evidence type="ECO:0000256" key="1">
    <source>
        <dbReference type="SAM" id="MobiDB-lite"/>
    </source>
</evidence>
<feature type="region of interest" description="Disordered" evidence="1">
    <location>
        <begin position="91"/>
        <end position="117"/>
    </location>
</feature>
<reference evidence="2 3" key="1">
    <citation type="submission" date="2019-02" db="EMBL/GenBank/DDBJ databases">
        <title>Genome sequencing of the rare red list fungi Antrodiella citrinella (Flaviporus citrinellus).</title>
        <authorList>
            <person name="Buettner E."/>
            <person name="Kellner H."/>
        </authorList>
    </citation>
    <scope>NUCLEOTIDE SEQUENCE [LARGE SCALE GENOMIC DNA]</scope>
    <source>
        <strain evidence="2 3">DSM 108506</strain>
    </source>
</reference>
<organism evidence="2 3">
    <name type="scientific">Antrodiella citrinella</name>
    <dbReference type="NCBI Taxonomy" id="2447956"/>
    <lineage>
        <taxon>Eukaryota</taxon>
        <taxon>Fungi</taxon>
        <taxon>Dikarya</taxon>
        <taxon>Basidiomycota</taxon>
        <taxon>Agaricomycotina</taxon>
        <taxon>Agaricomycetes</taxon>
        <taxon>Polyporales</taxon>
        <taxon>Steccherinaceae</taxon>
        <taxon>Antrodiella</taxon>
    </lineage>
</organism>
<proteinExistence type="predicted"/>
<dbReference type="Proteomes" id="UP000308730">
    <property type="component" value="Unassembled WGS sequence"/>
</dbReference>
<gene>
    <name evidence="2" type="ORF">EUX98_g6539</name>
</gene>
<dbReference type="OrthoDB" id="2728219at2759"/>
<dbReference type="AlphaFoldDB" id="A0A4S4MPI3"/>
<dbReference type="EMBL" id="SGPM01000236">
    <property type="protein sequence ID" value="THH27635.1"/>
    <property type="molecule type" value="Genomic_DNA"/>
</dbReference>
<sequence>MLLINQRLDKLAAARVDFQSRGMLEGSCLLEASIWAVSNPTELPELPSQTETQAVDDTDGLLAILLDKEDDQDPAPQSAELAILNSVNHDLDESADGLDPSEKTDPERSADGAISERGHARTLEALGVEIGNQSFPLLVHHFLRRQLERRSHAEDHPPPPPHLPSKTRVYVHYSAMATYFAPSDPCGAGGMHREYIRATPSWRGGPARYDCAFLNVGDEPGIYGLDVVRIKLLFSFKYEHVLYPCALVHWYSRTSPQQDPLTGMWIVEPDFDEGSPVVLVVHIDTIFRAAHLIGVYPGQDFISEDLTLHDSLNYFRRFYINDLIDYHAYETLNPPVEDSDLD</sequence>
<name>A0A4S4MPI3_9APHY</name>
<comment type="caution">
    <text evidence="2">The sequence shown here is derived from an EMBL/GenBank/DDBJ whole genome shotgun (WGS) entry which is preliminary data.</text>
</comment>
<feature type="compositionally biased region" description="Basic and acidic residues" evidence="1">
    <location>
        <begin position="100"/>
        <end position="117"/>
    </location>
</feature>
<accession>A0A4S4MPI3</accession>
<evidence type="ECO:0000313" key="3">
    <source>
        <dbReference type="Proteomes" id="UP000308730"/>
    </source>
</evidence>
<evidence type="ECO:0000313" key="2">
    <source>
        <dbReference type="EMBL" id="THH27635.1"/>
    </source>
</evidence>
<protein>
    <submittedName>
        <fullName evidence="2">Uncharacterized protein</fullName>
    </submittedName>
</protein>
<keyword evidence="3" id="KW-1185">Reference proteome</keyword>